<organism evidence="13 14">
    <name type="scientific">Alkalimonas collagenimarina</name>
    <dbReference type="NCBI Taxonomy" id="400390"/>
    <lineage>
        <taxon>Bacteria</taxon>
        <taxon>Pseudomonadati</taxon>
        <taxon>Pseudomonadota</taxon>
        <taxon>Gammaproteobacteria</taxon>
        <taxon>Alkalimonas</taxon>
    </lineage>
</organism>
<keyword evidence="4 12" id="KW-0812">Transmembrane</keyword>
<keyword evidence="12" id="KW-0813">Transport</keyword>
<evidence type="ECO:0000256" key="9">
    <source>
        <dbReference type="ARBA" id="ARBA00023303"/>
    </source>
</evidence>
<evidence type="ECO:0000256" key="7">
    <source>
        <dbReference type="ARBA" id="ARBA00023065"/>
    </source>
</evidence>
<feature type="transmembrane region" description="Helical" evidence="12">
    <location>
        <begin position="73"/>
        <end position="97"/>
    </location>
</feature>
<accession>A0ABT9H1V3</accession>
<dbReference type="PANTHER" id="PTHR28259:SF1">
    <property type="entry name" value="FLUORIDE EXPORT PROTEIN 1-RELATED"/>
    <property type="match status" value="1"/>
</dbReference>
<protein>
    <recommendedName>
        <fullName evidence="12">Fluoride-specific ion channel FluC</fullName>
    </recommendedName>
</protein>
<proteinExistence type="inferred from homology"/>
<keyword evidence="12" id="KW-0479">Metal-binding</keyword>
<evidence type="ECO:0000256" key="4">
    <source>
        <dbReference type="ARBA" id="ARBA00022692"/>
    </source>
</evidence>
<evidence type="ECO:0000256" key="8">
    <source>
        <dbReference type="ARBA" id="ARBA00023136"/>
    </source>
</evidence>
<evidence type="ECO:0000256" key="5">
    <source>
        <dbReference type="ARBA" id="ARBA00022989"/>
    </source>
</evidence>
<dbReference type="PANTHER" id="PTHR28259">
    <property type="entry name" value="FLUORIDE EXPORT PROTEIN 1-RELATED"/>
    <property type="match status" value="1"/>
</dbReference>
<keyword evidence="2 12" id="KW-1003">Cell membrane</keyword>
<evidence type="ECO:0000256" key="1">
    <source>
        <dbReference type="ARBA" id="ARBA00004651"/>
    </source>
</evidence>
<gene>
    <name evidence="12" type="primary">fluC</name>
    <name evidence="12" type="synonym">crcB</name>
    <name evidence="13" type="ORF">Q3O60_13990</name>
</gene>
<dbReference type="HAMAP" id="MF_00454">
    <property type="entry name" value="FluC"/>
    <property type="match status" value="1"/>
</dbReference>
<sequence>MTIRPVTYVLVGLGSGLGASLRLLLSAQLYQPEYVWPWATLLVNVFGSFLMVFYASMVGSQGHWKVSEPQKQFVLAGLCGGFTTFSVFSLELGVLWIRQQWFLAGGYLLASVCCWLLAIWLGYLLATKLTKRMQIL</sequence>
<evidence type="ECO:0000256" key="12">
    <source>
        <dbReference type="HAMAP-Rule" id="MF_00454"/>
    </source>
</evidence>
<evidence type="ECO:0000313" key="13">
    <source>
        <dbReference type="EMBL" id="MDP4537299.1"/>
    </source>
</evidence>
<reference evidence="13 14" key="1">
    <citation type="submission" date="2023-08" db="EMBL/GenBank/DDBJ databases">
        <authorList>
            <person name="Joshi A."/>
            <person name="Thite S."/>
        </authorList>
    </citation>
    <scope>NUCLEOTIDE SEQUENCE [LARGE SCALE GENOMIC DNA]</scope>
    <source>
        <strain evidence="13 14">AC40</strain>
    </source>
</reference>
<feature type="transmembrane region" description="Helical" evidence="12">
    <location>
        <begin position="103"/>
        <end position="126"/>
    </location>
</feature>
<comment type="activity regulation">
    <text evidence="12">Na(+) is not transported, but it plays an essential structural role and its presence is essential for fluoride channel function.</text>
</comment>
<comment type="function">
    <text evidence="12">Fluoride-specific ion channel. Important for reducing fluoride concentration in the cell, thus reducing its toxicity.</text>
</comment>
<dbReference type="RefSeq" id="WP_305894560.1">
    <property type="nucleotide sequence ID" value="NZ_JAUZVZ010000022.1"/>
</dbReference>
<feature type="binding site" evidence="12">
    <location>
        <position position="83"/>
    </location>
    <ligand>
        <name>Na(+)</name>
        <dbReference type="ChEBI" id="CHEBI:29101"/>
        <note>structural</note>
    </ligand>
</feature>
<feature type="binding site" evidence="12">
    <location>
        <position position="80"/>
    </location>
    <ligand>
        <name>Na(+)</name>
        <dbReference type="ChEBI" id="CHEBI:29101"/>
        <note>structural</note>
    </ligand>
</feature>
<comment type="catalytic activity">
    <reaction evidence="11">
        <text>fluoride(in) = fluoride(out)</text>
        <dbReference type="Rhea" id="RHEA:76159"/>
        <dbReference type="ChEBI" id="CHEBI:17051"/>
    </reaction>
    <physiologicalReaction direction="left-to-right" evidence="11">
        <dbReference type="Rhea" id="RHEA:76160"/>
    </physiologicalReaction>
</comment>
<evidence type="ECO:0000313" key="14">
    <source>
        <dbReference type="Proteomes" id="UP001231616"/>
    </source>
</evidence>
<evidence type="ECO:0000256" key="10">
    <source>
        <dbReference type="ARBA" id="ARBA00035120"/>
    </source>
</evidence>
<keyword evidence="5 12" id="KW-1133">Transmembrane helix</keyword>
<dbReference type="Pfam" id="PF02537">
    <property type="entry name" value="CRCB"/>
    <property type="match status" value="1"/>
</dbReference>
<keyword evidence="3" id="KW-0997">Cell inner membrane</keyword>
<keyword evidence="9 12" id="KW-0407">Ion channel</keyword>
<comment type="caution">
    <text evidence="13">The sequence shown here is derived from an EMBL/GenBank/DDBJ whole genome shotgun (WGS) entry which is preliminary data.</text>
</comment>
<keyword evidence="7 12" id="KW-0406">Ion transport</keyword>
<keyword evidence="14" id="KW-1185">Reference proteome</keyword>
<evidence type="ECO:0000256" key="6">
    <source>
        <dbReference type="ARBA" id="ARBA00023053"/>
    </source>
</evidence>
<evidence type="ECO:0000256" key="3">
    <source>
        <dbReference type="ARBA" id="ARBA00022519"/>
    </source>
</evidence>
<feature type="transmembrane region" description="Helical" evidence="12">
    <location>
        <begin position="34"/>
        <end position="53"/>
    </location>
</feature>
<dbReference type="Proteomes" id="UP001231616">
    <property type="component" value="Unassembled WGS sequence"/>
</dbReference>
<comment type="subcellular location">
    <subcellularLocation>
        <location evidence="1 12">Cell membrane</location>
        <topology evidence="1 12">Multi-pass membrane protein</topology>
    </subcellularLocation>
</comment>
<comment type="similarity">
    <text evidence="10 12">Belongs to the fluoride channel Fluc/FEX (TC 1.A.43) family.</text>
</comment>
<keyword evidence="6 12" id="KW-0915">Sodium</keyword>
<dbReference type="EMBL" id="JAUZVZ010000022">
    <property type="protein sequence ID" value="MDP4537299.1"/>
    <property type="molecule type" value="Genomic_DNA"/>
</dbReference>
<keyword evidence="8 12" id="KW-0472">Membrane</keyword>
<name>A0ABT9H1V3_9GAMM</name>
<evidence type="ECO:0000256" key="11">
    <source>
        <dbReference type="ARBA" id="ARBA00035585"/>
    </source>
</evidence>
<evidence type="ECO:0000256" key="2">
    <source>
        <dbReference type="ARBA" id="ARBA00022475"/>
    </source>
</evidence>
<dbReference type="InterPro" id="IPR003691">
    <property type="entry name" value="FluC"/>
</dbReference>